<evidence type="ECO:0000256" key="3">
    <source>
        <dbReference type="ARBA" id="ARBA00022729"/>
    </source>
</evidence>
<evidence type="ECO:0000256" key="2">
    <source>
        <dbReference type="ARBA" id="ARBA00022475"/>
    </source>
</evidence>
<dbReference type="SMART" id="SM00409">
    <property type="entry name" value="IG"/>
    <property type="match status" value="1"/>
</dbReference>
<dbReference type="PROSITE" id="PS50835">
    <property type="entry name" value="IG_LIKE"/>
    <property type="match status" value="1"/>
</dbReference>
<keyword evidence="6" id="KW-1015">Disulfide bond</keyword>
<protein>
    <recommendedName>
        <fullName evidence="9">Ig-like domain-containing protein</fullName>
    </recommendedName>
</protein>
<dbReference type="SMART" id="SM00406">
    <property type="entry name" value="IGv"/>
    <property type="match status" value="1"/>
</dbReference>
<dbReference type="AlphaFoldDB" id="A0A8C3IG13"/>
<dbReference type="InterPro" id="IPR013106">
    <property type="entry name" value="Ig_V-set"/>
</dbReference>
<dbReference type="SUPFAM" id="SSF48726">
    <property type="entry name" value="Immunoglobulin"/>
    <property type="match status" value="1"/>
</dbReference>
<keyword evidence="2" id="KW-1003">Cell membrane</keyword>
<reference evidence="10" key="2">
    <citation type="submission" date="2025-09" db="UniProtKB">
        <authorList>
            <consortium name="Ensembl"/>
        </authorList>
    </citation>
    <scope>IDENTIFICATION</scope>
</reference>
<feature type="signal peptide" evidence="8">
    <location>
        <begin position="1"/>
        <end position="23"/>
    </location>
</feature>
<dbReference type="Gene3D" id="2.60.40.10">
    <property type="entry name" value="Immunoglobulins"/>
    <property type="match status" value="1"/>
</dbReference>
<evidence type="ECO:0000313" key="10">
    <source>
        <dbReference type="Ensembl" id="ENSCPBP00000031931.1"/>
    </source>
</evidence>
<dbReference type="GO" id="GO:0009617">
    <property type="term" value="P:response to bacterium"/>
    <property type="evidence" value="ECO:0007669"/>
    <property type="project" value="TreeGrafter"/>
</dbReference>
<dbReference type="OMA" id="YIPDRRY"/>
<keyword evidence="7" id="KW-0325">Glycoprotein</keyword>
<evidence type="ECO:0000256" key="7">
    <source>
        <dbReference type="ARBA" id="ARBA00023180"/>
    </source>
</evidence>
<evidence type="ECO:0000256" key="5">
    <source>
        <dbReference type="ARBA" id="ARBA00023136"/>
    </source>
</evidence>
<feature type="chain" id="PRO_5034556147" description="Ig-like domain-containing protein" evidence="8">
    <location>
        <begin position="24"/>
        <end position="117"/>
    </location>
</feature>
<sequence length="117" mass="13290">NKSVRFWLHWCCTVLCCVYRSSPINVSAGEGDNVTLSCYYSTSYSDVSLYWYRQFPGQGPQYVLRIDANAYKSVRDLTEFAKKRFTPQAVDSSTALNITALEPTDTAVYYCALRLAQ</sequence>
<comment type="subcellular location">
    <subcellularLocation>
        <location evidence="1">Cell membrane</location>
    </subcellularLocation>
</comment>
<accession>A0A8C3IG13</accession>
<keyword evidence="3 8" id="KW-0732">Signal</keyword>
<dbReference type="InterPro" id="IPR007110">
    <property type="entry name" value="Ig-like_dom"/>
</dbReference>
<evidence type="ECO:0000313" key="11">
    <source>
        <dbReference type="Proteomes" id="UP000694380"/>
    </source>
</evidence>
<evidence type="ECO:0000256" key="6">
    <source>
        <dbReference type="ARBA" id="ARBA00023157"/>
    </source>
</evidence>
<feature type="domain" description="Ig-like" evidence="9">
    <location>
        <begin position="30"/>
        <end position="117"/>
    </location>
</feature>
<evidence type="ECO:0000256" key="8">
    <source>
        <dbReference type="SAM" id="SignalP"/>
    </source>
</evidence>
<dbReference type="PANTHER" id="PTHR19433:SF137">
    <property type="entry name" value="IG-LIKE DOMAIN-CONTAINING PROTEIN"/>
    <property type="match status" value="1"/>
</dbReference>
<evidence type="ECO:0000256" key="1">
    <source>
        <dbReference type="ARBA" id="ARBA00004236"/>
    </source>
</evidence>
<organism evidence="10 11">
    <name type="scientific">Chrysemys picta bellii</name>
    <name type="common">Western painted turtle</name>
    <name type="synonym">Emys bellii</name>
    <dbReference type="NCBI Taxonomy" id="8478"/>
    <lineage>
        <taxon>Eukaryota</taxon>
        <taxon>Metazoa</taxon>
        <taxon>Chordata</taxon>
        <taxon>Craniata</taxon>
        <taxon>Vertebrata</taxon>
        <taxon>Euteleostomi</taxon>
        <taxon>Archelosauria</taxon>
        <taxon>Testudinata</taxon>
        <taxon>Testudines</taxon>
        <taxon>Cryptodira</taxon>
        <taxon>Durocryptodira</taxon>
        <taxon>Testudinoidea</taxon>
        <taxon>Emydidae</taxon>
        <taxon>Chrysemys</taxon>
    </lineage>
</organism>
<name>A0A8C3IG13_CHRPI</name>
<dbReference type="Ensembl" id="ENSCPBT00000037574.1">
    <property type="protein sequence ID" value="ENSCPBP00000031931.1"/>
    <property type="gene ID" value="ENSCPBG00000022427.1"/>
</dbReference>
<dbReference type="Proteomes" id="UP000694380">
    <property type="component" value="Unplaced"/>
</dbReference>
<dbReference type="PANTHER" id="PTHR19433">
    <property type="entry name" value="T-CELL RECEPTOR ALPHA CHAIN V REGION-RELATED"/>
    <property type="match status" value="1"/>
</dbReference>
<reference evidence="10" key="1">
    <citation type="submission" date="2025-08" db="UniProtKB">
        <authorList>
            <consortium name="Ensembl"/>
        </authorList>
    </citation>
    <scope>IDENTIFICATION</scope>
</reference>
<keyword evidence="4" id="KW-0391">Immunity</keyword>
<proteinExistence type="predicted"/>
<keyword evidence="5" id="KW-0472">Membrane</keyword>
<evidence type="ECO:0000256" key="4">
    <source>
        <dbReference type="ARBA" id="ARBA00022859"/>
    </source>
</evidence>
<dbReference type="InterPro" id="IPR013783">
    <property type="entry name" value="Ig-like_fold"/>
</dbReference>
<dbReference type="InterPro" id="IPR003599">
    <property type="entry name" value="Ig_sub"/>
</dbReference>
<evidence type="ECO:0000259" key="9">
    <source>
        <dbReference type="PROSITE" id="PS50835"/>
    </source>
</evidence>
<dbReference type="Pfam" id="PF07686">
    <property type="entry name" value="V-set"/>
    <property type="match status" value="1"/>
</dbReference>
<dbReference type="GO" id="GO:0002376">
    <property type="term" value="P:immune system process"/>
    <property type="evidence" value="ECO:0007669"/>
    <property type="project" value="UniProtKB-KW"/>
</dbReference>
<dbReference type="GO" id="GO:0005886">
    <property type="term" value="C:plasma membrane"/>
    <property type="evidence" value="ECO:0007669"/>
    <property type="project" value="UniProtKB-SubCell"/>
</dbReference>
<keyword evidence="11" id="KW-1185">Reference proteome</keyword>
<dbReference type="InterPro" id="IPR036179">
    <property type="entry name" value="Ig-like_dom_sf"/>
</dbReference>
<dbReference type="GeneTree" id="ENSGT00830000128446"/>
<dbReference type="InterPro" id="IPR052051">
    <property type="entry name" value="TCR_complex_component"/>
</dbReference>